<proteinExistence type="predicted"/>
<dbReference type="AlphaFoldDB" id="A0A0P0RFB7"/>
<gene>
    <name evidence="1" type="ORF">K788_0009195</name>
</gene>
<dbReference type="KEGG" id="bcai:K788_0009195"/>
<evidence type="ECO:0000313" key="2">
    <source>
        <dbReference type="Proteomes" id="UP000019146"/>
    </source>
</evidence>
<organism evidence="1 2">
    <name type="scientific">Paraburkholderia caribensis MBA4</name>
    <dbReference type="NCBI Taxonomy" id="1323664"/>
    <lineage>
        <taxon>Bacteria</taxon>
        <taxon>Pseudomonadati</taxon>
        <taxon>Pseudomonadota</taxon>
        <taxon>Betaproteobacteria</taxon>
        <taxon>Burkholderiales</taxon>
        <taxon>Burkholderiaceae</taxon>
        <taxon>Paraburkholderia</taxon>
    </lineage>
</organism>
<name>A0A0P0RFB7_9BURK</name>
<dbReference type="EMBL" id="CP012747">
    <property type="protein sequence ID" value="ALL67155.1"/>
    <property type="molecule type" value="Genomic_DNA"/>
</dbReference>
<dbReference type="Proteomes" id="UP000019146">
    <property type="component" value="Chromosome 2"/>
</dbReference>
<accession>A0A0P0RFB7</accession>
<sequence length="92" mass="10209">MLGCNILKTCYREAKFGNGETIGARDLLGNMRIKYIWKQLGPLCVAGYSEFKRHAAAGDRVTQFGGAFISGRNRYGRAICCVSTWKGPRALF</sequence>
<reference evidence="1 2" key="1">
    <citation type="journal article" date="2014" name="Genome Announc.">
        <title>Draft Genome Sequence of the Haloacid-Degrading Burkholderia caribensis Strain MBA4.</title>
        <authorList>
            <person name="Pan Y."/>
            <person name="Kong K.F."/>
            <person name="Tsang J.S."/>
        </authorList>
    </citation>
    <scope>NUCLEOTIDE SEQUENCE [LARGE SCALE GENOMIC DNA]</scope>
    <source>
        <strain evidence="1 2">MBA4</strain>
    </source>
</reference>
<evidence type="ECO:0000313" key="1">
    <source>
        <dbReference type="EMBL" id="ALL67155.1"/>
    </source>
</evidence>
<protein>
    <submittedName>
        <fullName evidence="1">Dehydrogenase e1 and transketolase domain-containing protein 1</fullName>
    </submittedName>
</protein>